<organism evidence="12 13">
    <name type="scientific">Coilia grayii</name>
    <name type="common">Gray's grenadier anchovy</name>
    <dbReference type="NCBI Taxonomy" id="363190"/>
    <lineage>
        <taxon>Eukaryota</taxon>
        <taxon>Metazoa</taxon>
        <taxon>Chordata</taxon>
        <taxon>Craniata</taxon>
        <taxon>Vertebrata</taxon>
        <taxon>Euteleostomi</taxon>
        <taxon>Actinopterygii</taxon>
        <taxon>Neopterygii</taxon>
        <taxon>Teleostei</taxon>
        <taxon>Clupei</taxon>
        <taxon>Clupeiformes</taxon>
        <taxon>Clupeoidei</taxon>
        <taxon>Engraulidae</taxon>
        <taxon>Coilinae</taxon>
        <taxon>Coilia</taxon>
    </lineage>
</organism>
<protein>
    <recommendedName>
        <fullName evidence="9">E3 ubiquitin-protein ligase</fullName>
        <ecNumber evidence="9">2.3.2.27</ecNumber>
    </recommendedName>
</protein>
<accession>A0ABD1JZT8</accession>
<proteinExistence type="inferred from homology"/>
<evidence type="ECO:0000256" key="9">
    <source>
        <dbReference type="RuleBase" id="RU367105"/>
    </source>
</evidence>
<evidence type="ECO:0000256" key="8">
    <source>
        <dbReference type="PROSITE-ProRule" id="PRU00175"/>
    </source>
</evidence>
<dbReference type="Proteomes" id="UP001591681">
    <property type="component" value="Unassembled WGS sequence"/>
</dbReference>
<comment type="subcellular location">
    <subcellularLocation>
        <location evidence="9">Cytoplasm</location>
    </subcellularLocation>
</comment>
<keyword evidence="9" id="KW-0963">Cytoplasm</keyword>
<dbReference type="Gene3D" id="3.30.40.10">
    <property type="entry name" value="Zinc/RING finger domain, C3HC4 (zinc finger)"/>
    <property type="match status" value="1"/>
</dbReference>
<dbReference type="GO" id="GO:0005737">
    <property type="term" value="C:cytoplasm"/>
    <property type="evidence" value="ECO:0007669"/>
    <property type="project" value="UniProtKB-SubCell"/>
</dbReference>
<evidence type="ECO:0000256" key="7">
    <source>
        <dbReference type="ARBA" id="ARBA00022833"/>
    </source>
</evidence>
<sequence>MEGSFEEIEKTFYEQASLQRTTRPKYDQWNASRHAVQANQLYTNNCFPADPVEVSSIIMDYIKQRHRRELERIFGNDVQMGPGAGRNTENVVSFHSEQAVPAQFARQKFITLYQKVATELQVKTFDCKPSQVKGLEGKFPELLITTNPNRPSVTVIGDYLSLQRLEEFLKSGPDSPSRDLGWTAQTGSAKDPASPSTLGSTEDEEETCPICMDTFTEKKTLPQCKHSFCKDCLRRAFDLKPACPICGVLYGELKGTQPEGGSMRVTHDRSHLPGYERYGTIVIEYYIPSGTQGEEHPNPGQRYEGASRTAYLPDSREGQKVLALLQRAFDQRLTFTIGRSSTTGRSNVVTWNDIHHKTSRTGGPSCYGYPDPEYLSRVQEELKVKGIS</sequence>
<comment type="catalytic activity">
    <reaction evidence="1 9">
        <text>S-ubiquitinyl-[E2 ubiquitin-conjugating enzyme]-L-cysteine + [acceptor protein]-L-lysine = [E2 ubiquitin-conjugating enzyme]-L-cysteine + N(6)-ubiquitinyl-[acceptor protein]-L-lysine.</text>
        <dbReference type="EC" id="2.3.2.27"/>
    </reaction>
</comment>
<keyword evidence="5 9" id="KW-0479">Metal-binding</keyword>
<dbReference type="GO" id="GO:0016567">
    <property type="term" value="P:protein ubiquitination"/>
    <property type="evidence" value="ECO:0007669"/>
    <property type="project" value="UniProtKB-UniRule"/>
</dbReference>
<evidence type="ECO:0000256" key="5">
    <source>
        <dbReference type="ARBA" id="ARBA00022723"/>
    </source>
</evidence>
<keyword evidence="6 8" id="KW-0863">Zinc-finger</keyword>
<dbReference type="Gene3D" id="3.30.390.130">
    <property type="match status" value="1"/>
</dbReference>
<dbReference type="SUPFAM" id="SSF57850">
    <property type="entry name" value="RING/U-box"/>
    <property type="match status" value="1"/>
</dbReference>
<keyword evidence="7 9" id="KW-0862">Zinc</keyword>
<evidence type="ECO:0000256" key="6">
    <source>
        <dbReference type="ARBA" id="ARBA00022771"/>
    </source>
</evidence>
<keyword evidence="13" id="KW-1185">Reference proteome</keyword>
<comment type="similarity">
    <text evidence="3 9">Belongs to the Deltex family.</text>
</comment>
<evidence type="ECO:0000256" key="1">
    <source>
        <dbReference type="ARBA" id="ARBA00000900"/>
    </source>
</evidence>
<dbReference type="Pfam" id="PF18102">
    <property type="entry name" value="DTC"/>
    <property type="match status" value="1"/>
</dbReference>
<evidence type="ECO:0000313" key="12">
    <source>
        <dbReference type="EMBL" id="KAL2092399.1"/>
    </source>
</evidence>
<dbReference type="InterPro" id="IPR039396">
    <property type="entry name" value="Deltex_C"/>
</dbReference>
<dbReference type="InterPro" id="IPR013083">
    <property type="entry name" value="Znf_RING/FYVE/PHD"/>
</dbReference>
<gene>
    <name evidence="12" type="ORF">ACEWY4_012197</name>
</gene>
<dbReference type="InterPro" id="IPR039399">
    <property type="entry name" value="Deltex_C_sf"/>
</dbReference>
<evidence type="ECO:0000256" key="3">
    <source>
        <dbReference type="ARBA" id="ARBA00009413"/>
    </source>
</evidence>
<evidence type="ECO:0000259" key="11">
    <source>
        <dbReference type="PROSITE" id="PS50089"/>
    </source>
</evidence>
<feature type="domain" description="RING-type" evidence="11">
    <location>
        <begin position="208"/>
        <end position="246"/>
    </location>
</feature>
<keyword evidence="4 9" id="KW-0808">Transferase</keyword>
<name>A0ABD1JZT8_9TELE</name>
<dbReference type="Pfam" id="PF13923">
    <property type="entry name" value="zf-C3HC4_2"/>
    <property type="match status" value="1"/>
</dbReference>
<dbReference type="AlphaFoldDB" id="A0ABD1JZT8"/>
<evidence type="ECO:0000256" key="10">
    <source>
        <dbReference type="SAM" id="MobiDB-lite"/>
    </source>
</evidence>
<reference evidence="12 13" key="1">
    <citation type="submission" date="2024-09" db="EMBL/GenBank/DDBJ databases">
        <title>A chromosome-level genome assembly of Gray's grenadier anchovy, Coilia grayii.</title>
        <authorList>
            <person name="Fu Z."/>
        </authorList>
    </citation>
    <scope>NUCLEOTIDE SEQUENCE [LARGE SCALE GENOMIC DNA]</scope>
    <source>
        <strain evidence="12">G4</strain>
        <tissue evidence="12">Muscle</tissue>
    </source>
</reference>
<dbReference type="GO" id="GO:0008270">
    <property type="term" value="F:zinc ion binding"/>
    <property type="evidence" value="ECO:0007669"/>
    <property type="project" value="UniProtKB-KW"/>
</dbReference>
<comment type="pathway">
    <text evidence="2 9">Protein modification; protein ubiquitination.</text>
</comment>
<dbReference type="GO" id="GO:0061630">
    <property type="term" value="F:ubiquitin protein ligase activity"/>
    <property type="evidence" value="ECO:0007669"/>
    <property type="project" value="UniProtKB-UniRule"/>
</dbReference>
<dbReference type="FunFam" id="3.30.390.130:FF:000001">
    <property type="entry name" value="Probable E3 ubiquitin-protein ligase DTX3"/>
    <property type="match status" value="1"/>
</dbReference>
<dbReference type="EC" id="2.3.2.27" evidence="9"/>
<dbReference type="CDD" id="cd09633">
    <property type="entry name" value="Deltex_C"/>
    <property type="match status" value="1"/>
</dbReference>
<evidence type="ECO:0000313" key="13">
    <source>
        <dbReference type="Proteomes" id="UP001591681"/>
    </source>
</evidence>
<comment type="caution">
    <text evidence="12">The sequence shown here is derived from an EMBL/GenBank/DDBJ whole genome shotgun (WGS) entry which is preliminary data.</text>
</comment>
<dbReference type="EMBL" id="JBHFQA010000010">
    <property type="protein sequence ID" value="KAL2092399.1"/>
    <property type="molecule type" value="Genomic_DNA"/>
</dbReference>
<dbReference type="InterPro" id="IPR001841">
    <property type="entry name" value="Znf_RING"/>
</dbReference>
<dbReference type="PANTHER" id="PTHR12622">
    <property type="entry name" value="DELTEX-RELATED"/>
    <property type="match status" value="1"/>
</dbReference>
<dbReference type="PROSITE" id="PS50089">
    <property type="entry name" value="ZF_RING_2"/>
    <property type="match status" value="1"/>
</dbReference>
<feature type="region of interest" description="Disordered" evidence="10">
    <location>
        <begin position="170"/>
        <end position="203"/>
    </location>
</feature>
<dbReference type="PROSITE" id="PS00518">
    <property type="entry name" value="ZF_RING_1"/>
    <property type="match status" value="1"/>
</dbReference>
<evidence type="ECO:0000256" key="4">
    <source>
        <dbReference type="ARBA" id="ARBA00022679"/>
    </source>
</evidence>
<dbReference type="InterPro" id="IPR017907">
    <property type="entry name" value="Znf_RING_CS"/>
</dbReference>
<dbReference type="SMART" id="SM00184">
    <property type="entry name" value="RING"/>
    <property type="match status" value="1"/>
</dbReference>
<evidence type="ECO:0000256" key="2">
    <source>
        <dbReference type="ARBA" id="ARBA00004906"/>
    </source>
</evidence>
<dbReference type="InterPro" id="IPR039398">
    <property type="entry name" value="Deltex_fam"/>
</dbReference>
<feature type="compositionally biased region" description="Polar residues" evidence="10">
    <location>
        <begin position="183"/>
        <end position="200"/>
    </location>
</feature>